<feature type="transmembrane region" description="Helical" evidence="11">
    <location>
        <begin position="25"/>
        <end position="47"/>
    </location>
</feature>
<dbReference type="CDD" id="cd00041">
    <property type="entry name" value="CUB"/>
    <property type="match status" value="1"/>
</dbReference>
<dbReference type="PRINTS" id="PR00480">
    <property type="entry name" value="ASTACIN"/>
</dbReference>
<dbReference type="SUPFAM" id="SSF49854">
    <property type="entry name" value="Spermadhesin, CUB domain"/>
    <property type="match status" value="1"/>
</dbReference>
<dbReference type="InterPro" id="IPR035914">
    <property type="entry name" value="Sperma_CUB_dom_sf"/>
</dbReference>
<protein>
    <recommendedName>
        <fullName evidence="9">Metalloendopeptidase</fullName>
        <ecNumber evidence="9">3.4.24.-</ecNumber>
    </recommendedName>
</protein>
<dbReference type="InterPro" id="IPR001506">
    <property type="entry name" value="Peptidase_M12A"/>
</dbReference>
<keyword evidence="5 8" id="KW-0482">Metalloprotease</keyword>
<dbReference type="PANTHER" id="PTHR10127">
    <property type="entry name" value="DISCOIDIN, CUB, EGF, LAMININ , AND ZINC METALLOPROTEASE DOMAIN CONTAINING"/>
    <property type="match status" value="1"/>
</dbReference>
<dbReference type="SMART" id="SM00235">
    <property type="entry name" value="ZnMc"/>
    <property type="match status" value="1"/>
</dbReference>
<evidence type="ECO:0000256" key="9">
    <source>
        <dbReference type="RuleBase" id="RU361183"/>
    </source>
</evidence>
<feature type="binding site" evidence="8">
    <location>
        <position position="435"/>
    </location>
    <ligand>
        <name>Zn(2+)</name>
        <dbReference type="ChEBI" id="CHEBI:29105"/>
        <note>catalytic</note>
    </ligand>
</feature>
<dbReference type="GO" id="GO:0004222">
    <property type="term" value="F:metalloendopeptidase activity"/>
    <property type="evidence" value="ECO:0007669"/>
    <property type="project" value="UniProtKB-UniRule"/>
</dbReference>
<dbReference type="InParanoid" id="K1QAK8"/>
<feature type="region of interest" description="Disordered" evidence="10">
    <location>
        <begin position="128"/>
        <end position="151"/>
    </location>
</feature>
<keyword evidence="1 8" id="KW-0645">Protease</keyword>
<comment type="caution">
    <text evidence="7">Lacks conserved residue(s) required for the propagation of feature annotation.</text>
</comment>
<accession>K1QAK8</accession>
<name>K1QAK8_MAGGI</name>
<reference evidence="12" key="1">
    <citation type="journal article" date="2012" name="Nature">
        <title>The oyster genome reveals stress adaptation and complexity of shell formation.</title>
        <authorList>
            <person name="Zhang G."/>
            <person name="Fang X."/>
            <person name="Guo X."/>
            <person name="Li L."/>
            <person name="Luo R."/>
            <person name="Xu F."/>
            <person name="Yang P."/>
            <person name="Zhang L."/>
            <person name="Wang X."/>
            <person name="Qi H."/>
            <person name="Xiong Z."/>
            <person name="Que H."/>
            <person name="Xie Y."/>
            <person name="Holland P.W."/>
            <person name="Paps J."/>
            <person name="Zhu Y."/>
            <person name="Wu F."/>
            <person name="Chen Y."/>
            <person name="Wang J."/>
            <person name="Peng C."/>
            <person name="Meng J."/>
            <person name="Yang L."/>
            <person name="Liu J."/>
            <person name="Wen B."/>
            <person name="Zhang N."/>
            <person name="Huang Z."/>
            <person name="Zhu Q."/>
            <person name="Feng Y."/>
            <person name="Mount A."/>
            <person name="Hedgecock D."/>
            <person name="Xu Z."/>
            <person name="Liu Y."/>
            <person name="Domazet-Loso T."/>
            <person name="Du Y."/>
            <person name="Sun X."/>
            <person name="Zhang S."/>
            <person name="Liu B."/>
            <person name="Cheng P."/>
            <person name="Jiang X."/>
            <person name="Li J."/>
            <person name="Fan D."/>
            <person name="Wang W."/>
            <person name="Fu W."/>
            <person name="Wang T."/>
            <person name="Wang B."/>
            <person name="Zhang J."/>
            <person name="Peng Z."/>
            <person name="Li Y."/>
            <person name="Li N."/>
            <person name="Wang J."/>
            <person name="Chen M."/>
            <person name="He Y."/>
            <person name="Tan F."/>
            <person name="Song X."/>
            <person name="Zheng Q."/>
            <person name="Huang R."/>
            <person name="Yang H."/>
            <person name="Du X."/>
            <person name="Chen L."/>
            <person name="Yang M."/>
            <person name="Gaffney P.M."/>
            <person name="Wang S."/>
            <person name="Luo L."/>
            <person name="She Z."/>
            <person name="Ming Y."/>
            <person name="Huang W."/>
            <person name="Zhang S."/>
            <person name="Huang B."/>
            <person name="Zhang Y."/>
            <person name="Qu T."/>
            <person name="Ni P."/>
            <person name="Miao G."/>
            <person name="Wang J."/>
            <person name="Wang Q."/>
            <person name="Steinberg C.E."/>
            <person name="Wang H."/>
            <person name="Li N."/>
            <person name="Qian L."/>
            <person name="Zhang G."/>
            <person name="Li Y."/>
            <person name="Yang H."/>
            <person name="Liu X."/>
            <person name="Wang J."/>
            <person name="Yin Y."/>
            <person name="Wang J."/>
        </authorList>
    </citation>
    <scope>NUCLEOTIDE SEQUENCE [LARGE SCALE GENOMIC DNA]</scope>
    <source>
        <strain evidence="12">05x7-T-G4-1.051#20</strain>
    </source>
</reference>
<dbReference type="SMART" id="SM00042">
    <property type="entry name" value="CUB"/>
    <property type="match status" value="1"/>
</dbReference>
<evidence type="ECO:0000256" key="6">
    <source>
        <dbReference type="ARBA" id="ARBA00023157"/>
    </source>
</evidence>
<evidence type="ECO:0000256" key="11">
    <source>
        <dbReference type="SAM" id="Phobius"/>
    </source>
</evidence>
<keyword evidence="11" id="KW-1133">Transmembrane helix</keyword>
<proteinExistence type="predicted"/>
<evidence type="ECO:0000256" key="7">
    <source>
        <dbReference type="PROSITE-ProRule" id="PRU00059"/>
    </source>
</evidence>
<feature type="binding site" evidence="8">
    <location>
        <position position="445"/>
    </location>
    <ligand>
        <name>Zn(2+)</name>
        <dbReference type="ChEBI" id="CHEBI:29105"/>
        <note>catalytic</note>
    </ligand>
</feature>
<evidence type="ECO:0000256" key="10">
    <source>
        <dbReference type="SAM" id="MobiDB-lite"/>
    </source>
</evidence>
<evidence type="ECO:0000256" key="1">
    <source>
        <dbReference type="ARBA" id="ARBA00022670"/>
    </source>
</evidence>
<sequence length="675" mass="77179">MRCTKNLDILFFVLHEDTFLTQPPAMLLSLFFLCVVGPLSGVFGLPWNLPPNFRYRPEWDSLRVKWGLNIFSENNFRSLPRKVSDAHDSRFALLRDECQDTKTLFPATSSPIPGSSTTFHETRTHVSGTHINTPETSFTNPQGGSSTKNPEFSKDQMEVLLKRPLLYPYVEDEEFLFFTVYFIKPERICNPKQAQTVDEFEHFGTGSGLYMQNGTGVNSVIEIPRDEQKLQENHPWKAEKCFWTQGKIYSYNFHEDQDCKAQFPLLLNYNKGRLTGFAMLWKMDFSSQYLEHPDKGLLKYMFEKVPKCYKGIGRLTKLQESQKSNGQKSERSCNSFQFDMTMQKLVSTILLCITAAAALPLNKSSRAVSRAGNFELPPTFVWNIWDVLTQGGNWHPQLFDEWDRNDQDSPIAALFQTMLVFDDKGVPHKTKTVIHELMHAIGQMHEQQRTDRDQYIEILSNNIPSNAMNNFDISNTHDRTPYDVESIMQYPLTSFSQNGGKTMKLKDTRLEVLIDTAKTFTHNDIKEITLAYQCTESCTSPPSCQNEGFVAHTCQCLCPSELTGSTCEQVQTDTGCGGVINLNSGQQHIVESPNYPNTVTTDKECVWLIRGPTGSNIKLDIQELDLARNNFNSECHHWIEIRYNMIGQSGISVNRGYHYYHNNNGVTTNRKYTSL</sequence>
<evidence type="ECO:0000256" key="8">
    <source>
        <dbReference type="PROSITE-ProRule" id="PRU01211"/>
    </source>
</evidence>
<dbReference type="SUPFAM" id="SSF55486">
    <property type="entry name" value="Metalloproteases ('zincins'), catalytic domain"/>
    <property type="match status" value="1"/>
</dbReference>
<dbReference type="InterPro" id="IPR006026">
    <property type="entry name" value="Peptidase_Metallo"/>
</dbReference>
<keyword evidence="4 8" id="KW-0862">Zinc</keyword>
<dbReference type="Pfam" id="PF00431">
    <property type="entry name" value="CUB"/>
    <property type="match status" value="1"/>
</dbReference>
<feature type="compositionally biased region" description="Polar residues" evidence="10">
    <location>
        <begin position="128"/>
        <end position="150"/>
    </location>
</feature>
<dbReference type="PROSITE" id="PS51864">
    <property type="entry name" value="ASTACIN"/>
    <property type="match status" value="1"/>
</dbReference>
<feature type="binding site" evidence="8">
    <location>
        <position position="439"/>
    </location>
    <ligand>
        <name>Zn(2+)</name>
        <dbReference type="ChEBI" id="CHEBI:29105"/>
        <note>catalytic</note>
    </ligand>
</feature>
<evidence type="ECO:0000256" key="4">
    <source>
        <dbReference type="ARBA" id="ARBA00022833"/>
    </source>
</evidence>
<keyword evidence="6" id="KW-1015">Disulfide bond</keyword>
<dbReference type="Gene3D" id="3.40.390.10">
    <property type="entry name" value="Collagenase (Catalytic Domain)"/>
    <property type="match status" value="1"/>
</dbReference>
<dbReference type="EC" id="3.4.24.-" evidence="9"/>
<keyword evidence="11" id="KW-0472">Membrane</keyword>
<dbReference type="InterPro" id="IPR024079">
    <property type="entry name" value="MetalloPept_cat_dom_sf"/>
</dbReference>
<evidence type="ECO:0000256" key="2">
    <source>
        <dbReference type="ARBA" id="ARBA00022723"/>
    </source>
</evidence>
<keyword evidence="11" id="KW-0812">Transmembrane</keyword>
<dbReference type="Pfam" id="PF01400">
    <property type="entry name" value="Astacin"/>
    <property type="match status" value="1"/>
</dbReference>
<comment type="cofactor">
    <cofactor evidence="8 9">
        <name>Zn(2+)</name>
        <dbReference type="ChEBI" id="CHEBI:29105"/>
    </cofactor>
    <text evidence="8 9">Binds 1 zinc ion per subunit.</text>
</comment>
<gene>
    <name evidence="12" type="ORF">CGI_10010282</name>
</gene>
<evidence type="ECO:0000313" key="12">
    <source>
        <dbReference type="EMBL" id="EKC25885.1"/>
    </source>
</evidence>
<dbReference type="AlphaFoldDB" id="K1QAK8"/>
<keyword evidence="3 8" id="KW-0378">Hydrolase</keyword>
<evidence type="ECO:0000256" key="5">
    <source>
        <dbReference type="ARBA" id="ARBA00023049"/>
    </source>
</evidence>
<keyword evidence="2 8" id="KW-0479">Metal-binding</keyword>
<dbReference type="InterPro" id="IPR000859">
    <property type="entry name" value="CUB_dom"/>
</dbReference>
<dbReference type="HOGENOM" id="CLU_407262_0_0_1"/>
<evidence type="ECO:0000256" key="3">
    <source>
        <dbReference type="ARBA" id="ARBA00022801"/>
    </source>
</evidence>
<dbReference type="EMBL" id="JH818422">
    <property type="protein sequence ID" value="EKC25885.1"/>
    <property type="molecule type" value="Genomic_DNA"/>
</dbReference>
<dbReference type="Gene3D" id="2.60.120.290">
    <property type="entry name" value="Spermadhesin, CUB domain"/>
    <property type="match status" value="1"/>
</dbReference>
<dbReference type="PROSITE" id="PS01180">
    <property type="entry name" value="CUB"/>
    <property type="match status" value="1"/>
</dbReference>
<organism evidence="12">
    <name type="scientific">Magallana gigas</name>
    <name type="common">Pacific oyster</name>
    <name type="synonym">Crassostrea gigas</name>
    <dbReference type="NCBI Taxonomy" id="29159"/>
    <lineage>
        <taxon>Eukaryota</taxon>
        <taxon>Metazoa</taxon>
        <taxon>Spiralia</taxon>
        <taxon>Lophotrochozoa</taxon>
        <taxon>Mollusca</taxon>
        <taxon>Bivalvia</taxon>
        <taxon>Autobranchia</taxon>
        <taxon>Pteriomorphia</taxon>
        <taxon>Ostreida</taxon>
        <taxon>Ostreoidea</taxon>
        <taxon>Ostreidae</taxon>
        <taxon>Magallana</taxon>
    </lineage>
</organism>
<dbReference type="GO" id="GO:0008270">
    <property type="term" value="F:zinc ion binding"/>
    <property type="evidence" value="ECO:0007669"/>
    <property type="project" value="UniProtKB-UniRule"/>
</dbReference>
<dbReference type="GO" id="GO:0006508">
    <property type="term" value="P:proteolysis"/>
    <property type="evidence" value="ECO:0007669"/>
    <property type="project" value="UniProtKB-KW"/>
</dbReference>
<dbReference type="PANTHER" id="PTHR10127:SF850">
    <property type="entry name" value="METALLOENDOPEPTIDASE"/>
    <property type="match status" value="1"/>
</dbReference>
<feature type="active site" evidence="8">
    <location>
        <position position="436"/>
    </location>
</feature>